<evidence type="ECO:0000313" key="3">
    <source>
        <dbReference type="Proteomes" id="UP000035489"/>
    </source>
</evidence>
<reference evidence="2 3" key="1">
    <citation type="submission" date="2015-05" db="EMBL/GenBank/DDBJ databases">
        <title>Draft genome sequence of Microvirga vignae strain BR3299, a novel nitrogen fixing bacteria isolated from Brazil semi-aired region.</title>
        <authorList>
            <person name="Zilli J.E."/>
            <person name="Passos S.R."/>
            <person name="Leite J."/>
            <person name="Baldani J.I."/>
            <person name="Xavier G.R."/>
            <person name="Rumjaneck N.G."/>
            <person name="Simoes-Araujo J.L."/>
        </authorList>
    </citation>
    <scope>NUCLEOTIDE SEQUENCE [LARGE SCALE GENOMIC DNA]</scope>
    <source>
        <strain evidence="2 3">BR3299</strain>
    </source>
</reference>
<sequence length="107" mass="11936">MVVTADLLEGLRGPPGWDRERPPQGLKSTQGGSRKQDQATFATTASMADGSAHGSGATQHPAKRWRRGWSEPDRRWQDRSVIADDHQTSDLQIEADQDGTYPMFRCR</sequence>
<dbReference type="EMBL" id="LCYG01000037">
    <property type="protein sequence ID" value="KLK92378.1"/>
    <property type="molecule type" value="Genomic_DNA"/>
</dbReference>
<proteinExistence type="predicted"/>
<gene>
    <name evidence="2" type="ORF">AA309_15520</name>
</gene>
<dbReference type="Proteomes" id="UP000035489">
    <property type="component" value="Unassembled WGS sequence"/>
</dbReference>
<protein>
    <submittedName>
        <fullName evidence="2">Uncharacterized protein</fullName>
    </submittedName>
</protein>
<dbReference type="PATRIC" id="fig|1225564.3.peg.3998"/>
<evidence type="ECO:0000256" key="1">
    <source>
        <dbReference type="SAM" id="MobiDB-lite"/>
    </source>
</evidence>
<organism evidence="2 3">
    <name type="scientific">Microvirga vignae</name>
    <dbReference type="NCBI Taxonomy" id="1225564"/>
    <lineage>
        <taxon>Bacteria</taxon>
        <taxon>Pseudomonadati</taxon>
        <taxon>Pseudomonadota</taxon>
        <taxon>Alphaproteobacteria</taxon>
        <taxon>Hyphomicrobiales</taxon>
        <taxon>Methylobacteriaceae</taxon>
        <taxon>Microvirga</taxon>
    </lineage>
</organism>
<dbReference type="AlphaFoldDB" id="A0A0H1RB22"/>
<feature type="compositionally biased region" description="Polar residues" evidence="1">
    <location>
        <begin position="26"/>
        <end position="46"/>
    </location>
</feature>
<feature type="region of interest" description="Disordered" evidence="1">
    <location>
        <begin position="1"/>
        <end position="107"/>
    </location>
</feature>
<comment type="caution">
    <text evidence="2">The sequence shown here is derived from an EMBL/GenBank/DDBJ whole genome shotgun (WGS) entry which is preliminary data.</text>
</comment>
<keyword evidence="3" id="KW-1185">Reference proteome</keyword>
<evidence type="ECO:0000313" key="2">
    <source>
        <dbReference type="EMBL" id="KLK92378.1"/>
    </source>
</evidence>
<name>A0A0H1RB22_9HYPH</name>
<feature type="compositionally biased region" description="Basic and acidic residues" evidence="1">
    <location>
        <begin position="68"/>
        <end position="88"/>
    </location>
</feature>
<accession>A0A0H1RB22</accession>